<organism evidence="1 2">
    <name type="scientific">Corynebacterium wankanglinii</name>
    <dbReference type="NCBI Taxonomy" id="2735136"/>
    <lineage>
        <taxon>Bacteria</taxon>
        <taxon>Bacillati</taxon>
        <taxon>Actinomycetota</taxon>
        <taxon>Actinomycetes</taxon>
        <taxon>Mycobacteriales</taxon>
        <taxon>Corynebacteriaceae</taxon>
        <taxon>Corynebacterium</taxon>
    </lineage>
</organism>
<dbReference type="EMBL" id="JABFEE010000006">
    <property type="protein sequence ID" value="MBA1835425.1"/>
    <property type="molecule type" value="Genomic_DNA"/>
</dbReference>
<evidence type="ECO:0000313" key="1">
    <source>
        <dbReference type="EMBL" id="MBA1835425.1"/>
    </source>
</evidence>
<reference evidence="1 2" key="1">
    <citation type="submission" date="2020-05" db="EMBL/GenBank/DDBJ databases">
        <title>Descriptions of Corynebacterium xxxx sp. nov., Corynebacterium yyyy sp. nov. and Corynebacterium zzzz sp. nov.</title>
        <authorList>
            <person name="Zhang G."/>
        </authorList>
    </citation>
    <scope>NUCLEOTIDE SEQUENCE [LARGE SCALE GENOMIC DNA]</scope>
    <source>
        <strain evidence="2">zg-915</strain>
    </source>
</reference>
<gene>
    <name evidence="1" type="ORF">HMC16_06775</name>
</gene>
<accession>A0A838CKD6</accession>
<proteinExistence type="predicted"/>
<protein>
    <submittedName>
        <fullName evidence="1">Uncharacterized protein</fullName>
    </submittedName>
</protein>
<dbReference type="AlphaFoldDB" id="A0A838CKD6"/>
<sequence>MGQNKHFDVLLERVQRAATHRDEMWNISSEHLKAHPVVKHIDRGENEQIIMVESTCPFPPALSVLFGEWLYNLRAALDGLFYELVVYDTECDPPPNAGKLSYPITTSLASFNQRIPSTLSERMRELIEATQPYHATGGHLGSALWWINELARLDRHRRGRSLIWRVIELEVNGPSLAIDASRTRICDQFAAFIRDDEQLELARIAIKPGFTPKGDDGIDVSWKIQFDVPEWVQRSVPSYGAWSMDDRMANAEIVVYETVQFFRGHLFDA</sequence>
<comment type="caution">
    <text evidence="1">The sequence shown here is derived from an EMBL/GenBank/DDBJ whole genome shotgun (WGS) entry which is preliminary data.</text>
</comment>
<evidence type="ECO:0000313" key="2">
    <source>
        <dbReference type="Proteomes" id="UP000581408"/>
    </source>
</evidence>
<dbReference type="RefSeq" id="WP_181194792.1">
    <property type="nucleotide sequence ID" value="NZ_JABFEE010000006.1"/>
</dbReference>
<dbReference type="Proteomes" id="UP000581408">
    <property type="component" value="Unassembled WGS sequence"/>
</dbReference>
<name>A0A838CKD6_9CORY</name>